<comment type="caution">
    <text evidence="2">The sequence shown here is derived from an EMBL/GenBank/DDBJ whole genome shotgun (WGS) entry which is preliminary data.</text>
</comment>
<reference evidence="2" key="1">
    <citation type="submission" date="2021-12" db="EMBL/GenBank/DDBJ databases">
        <title>Comparative genomics, transcriptomics and evolutionary studies reveal genomic signatures of adaptation to plant cell wall in hemibiotrophic fungi.</title>
        <authorList>
            <consortium name="DOE Joint Genome Institute"/>
            <person name="Baroncelli R."/>
            <person name="Diaz J.F."/>
            <person name="Benocci T."/>
            <person name="Peng M."/>
            <person name="Battaglia E."/>
            <person name="Haridas S."/>
            <person name="Andreopoulos W."/>
            <person name="Labutti K."/>
            <person name="Pangilinan J."/>
            <person name="Floch G.L."/>
            <person name="Makela M.R."/>
            <person name="Henrissat B."/>
            <person name="Grigoriev I.V."/>
            <person name="Crouch J.A."/>
            <person name="De Vries R.P."/>
            <person name="Sukno S.A."/>
            <person name="Thon M.R."/>
        </authorList>
    </citation>
    <scope>NUCLEOTIDE SEQUENCE</scope>
    <source>
        <strain evidence="2">CBS 112980</strain>
    </source>
</reference>
<proteinExistence type="predicted"/>
<keyword evidence="1" id="KW-0472">Membrane</keyword>
<accession>A0AAD8U8E6</accession>
<evidence type="ECO:0000313" key="3">
    <source>
        <dbReference type="Proteomes" id="UP001244207"/>
    </source>
</evidence>
<feature type="transmembrane region" description="Helical" evidence="1">
    <location>
        <begin position="60"/>
        <end position="82"/>
    </location>
</feature>
<dbReference type="EMBL" id="JAHMHS010000313">
    <property type="protein sequence ID" value="KAK1702315.1"/>
    <property type="molecule type" value="Genomic_DNA"/>
</dbReference>
<protein>
    <submittedName>
        <fullName evidence="2">Uncharacterized protein</fullName>
    </submittedName>
</protein>
<evidence type="ECO:0000256" key="1">
    <source>
        <dbReference type="SAM" id="Phobius"/>
    </source>
</evidence>
<sequence length="89" mass="10255">MLAPICKIEQEKRNQKHHLKISRFQALLTAVANIQQRIMLGVSFYKHLDQVGRKLSAGPTWWVGIVLCHELWYAAMGILSVVKWLDLSK</sequence>
<dbReference type="RefSeq" id="XP_060357121.1">
    <property type="nucleotide sequence ID" value="XM_060509838.1"/>
</dbReference>
<gene>
    <name evidence="2" type="ORF">BDZ83DRAFT_645352</name>
</gene>
<evidence type="ECO:0000313" key="2">
    <source>
        <dbReference type="EMBL" id="KAK1702315.1"/>
    </source>
</evidence>
<dbReference type="Proteomes" id="UP001244207">
    <property type="component" value="Unassembled WGS sequence"/>
</dbReference>
<keyword evidence="1" id="KW-0812">Transmembrane</keyword>
<feature type="transmembrane region" description="Helical" evidence="1">
    <location>
        <begin position="21"/>
        <end position="40"/>
    </location>
</feature>
<keyword evidence="1" id="KW-1133">Transmembrane helix</keyword>
<organism evidence="2 3">
    <name type="scientific">Glomerella acutata</name>
    <name type="common">Colletotrichum acutatum</name>
    <dbReference type="NCBI Taxonomy" id="27357"/>
    <lineage>
        <taxon>Eukaryota</taxon>
        <taxon>Fungi</taxon>
        <taxon>Dikarya</taxon>
        <taxon>Ascomycota</taxon>
        <taxon>Pezizomycotina</taxon>
        <taxon>Sordariomycetes</taxon>
        <taxon>Hypocreomycetidae</taxon>
        <taxon>Glomerellales</taxon>
        <taxon>Glomerellaceae</taxon>
        <taxon>Colletotrichum</taxon>
        <taxon>Colletotrichum acutatum species complex</taxon>
    </lineage>
</organism>
<name>A0AAD8U8E6_GLOAC</name>
<dbReference type="AlphaFoldDB" id="A0AAD8U8E6"/>
<dbReference type="GeneID" id="85393737"/>
<keyword evidence="3" id="KW-1185">Reference proteome</keyword>